<accession>K3WFM7</accession>
<evidence type="ECO:0000259" key="4">
    <source>
        <dbReference type="PROSITE" id="PS50011"/>
    </source>
</evidence>
<dbReference type="SUPFAM" id="SSF56112">
    <property type="entry name" value="Protein kinase-like (PK-like)"/>
    <property type="match status" value="1"/>
</dbReference>
<dbReference type="eggNOG" id="KOG0192">
    <property type="taxonomic scope" value="Eukaryota"/>
</dbReference>
<dbReference type="HOGENOM" id="CLU_424849_0_0_1"/>
<dbReference type="InterPro" id="IPR011009">
    <property type="entry name" value="Kinase-like_dom_sf"/>
</dbReference>
<keyword evidence="2 3" id="KW-0040">ANK repeat</keyword>
<dbReference type="SMART" id="SM00248">
    <property type="entry name" value="ANK"/>
    <property type="match status" value="4"/>
</dbReference>
<evidence type="ECO:0000256" key="3">
    <source>
        <dbReference type="PROSITE-ProRule" id="PRU00023"/>
    </source>
</evidence>
<dbReference type="InParanoid" id="K3WFM7"/>
<evidence type="ECO:0000256" key="1">
    <source>
        <dbReference type="ARBA" id="ARBA00022737"/>
    </source>
</evidence>
<reference evidence="5" key="3">
    <citation type="submission" date="2015-02" db="UniProtKB">
        <authorList>
            <consortium name="EnsemblProtists"/>
        </authorList>
    </citation>
    <scope>IDENTIFICATION</scope>
    <source>
        <strain evidence="5">DAOM BR144</strain>
    </source>
</reference>
<dbReference type="InterPro" id="IPR001245">
    <property type="entry name" value="Ser-Thr/Tyr_kinase_cat_dom"/>
</dbReference>
<evidence type="ECO:0000313" key="5">
    <source>
        <dbReference type="EnsemblProtists" id="PYU1_T003768"/>
    </source>
</evidence>
<dbReference type="Gene3D" id="1.10.510.10">
    <property type="entry name" value="Transferase(Phosphotransferase) domain 1"/>
    <property type="match status" value="1"/>
</dbReference>
<protein>
    <recommendedName>
        <fullName evidence="4">Protein kinase domain-containing protein</fullName>
    </recommendedName>
</protein>
<dbReference type="InterPro" id="IPR036770">
    <property type="entry name" value="Ankyrin_rpt-contain_sf"/>
</dbReference>
<dbReference type="Proteomes" id="UP000019132">
    <property type="component" value="Unassembled WGS sequence"/>
</dbReference>
<dbReference type="Pfam" id="PF00023">
    <property type="entry name" value="Ank"/>
    <property type="match status" value="1"/>
</dbReference>
<dbReference type="InterPro" id="IPR000719">
    <property type="entry name" value="Prot_kinase_dom"/>
</dbReference>
<dbReference type="Gene3D" id="1.25.40.20">
    <property type="entry name" value="Ankyrin repeat-containing domain"/>
    <property type="match status" value="1"/>
</dbReference>
<feature type="domain" description="Protein kinase" evidence="4">
    <location>
        <begin position="286"/>
        <end position="586"/>
    </location>
</feature>
<dbReference type="EnsemblProtists" id="PYU1_T003768">
    <property type="protein sequence ID" value="PYU1_T003768"/>
    <property type="gene ID" value="PYU1_G003758"/>
</dbReference>
<reference evidence="6" key="1">
    <citation type="journal article" date="2010" name="Genome Biol.">
        <title>Genome sequence of the necrotrophic plant pathogen Pythium ultimum reveals original pathogenicity mechanisms and effector repertoire.</title>
        <authorList>
            <person name="Levesque C.A."/>
            <person name="Brouwer H."/>
            <person name="Cano L."/>
            <person name="Hamilton J.P."/>
            <person name="Holt C."/>
            <person name="Huitema E."/>
            <person name="Raffaele S."/>
            <person name="Robideau G.P."/>
            <person name="Thines M."/>
            <person name="Win J."/>
            <person name="Zerillo M.M."/>
            <person name="Beakes G.W."/>
            <person name="Boore J.L."/>
            <person name="Busam D."/>
            <person name="Dumas B."/>
            <person name="Ferriera S."/>
            <person name="Fuerstenberg S.I."/>
            <person name="Gachon C.M."/>
            <person name="Gaulin E."/>
            <person name="Govers F."/>
            <person name="Grenville-Briggs L."/>
            <person name="Horner N."/>
            <person name="Hostetler J."/>
            <person name="Jiang R.H."/>
            <person name="Johnson J."/>
            <person name="Krajaejun T."/>
            <person name="Lin H."/>
            <person name="Meijer H.J."/>
            <person name="Moore B."/>
            <person name="Morris P."/>
            <person name="Phuntmart V."/>
            <person name="Puiu D."/>
            <person name="Shetty J."/>
            <person name="Stajich J.E."/>
            <person name="Tripathy S."/>
            <person name="Wawra S."/>
            <person name="van West P."/>
            <person name="Whitty B.R."/>
            <person name="Coutinho P.M."/>
            <person name="Henrissat B."/>
            <person name="Martin F."/>
            <person name="Thomas P.D."/>
            <person name="Tyler B.M."/>
            <person name="De Vries R.P."/>
            <person name="Kamoun S."/>
            <person name="Yandell M."/>
            <person name="Tisserat N."/>
            <person name="Buell C.R."/>
        </authorList>
    </citation>
    <scope>NUCLEOTIDE SEQUENCE</scope>
    <source>
        <strain evidence="6">DAOM:BR144</strain>
    </source>
</reference>
<dbReference type="PANTHER" id="PTHR24173">
    <property type="entry name" value="ANKYRIN REPEAT CONTAINING"/>
    <property type="match status" value="1"/>
</dbReference>
<dbReference type="PRINTS" id="PR01415">
    <property type="entry name" value="ANKYRIN"/>
</dbReference>
<name>K3WFM7_GLOUD</name>
<dbReference type="PROSITE" id="PS50297">
    <property type="entry name" value="ANK_REP_REGION"/>
    <property type="match status" value="3"/>
</dbReference>
<dbReference type="GO" id="GO:0005524">
    <property type="term" value="F:ATP binding"/>
    <property type="evidence" value="ECO:0007669"/>
    <property type="project" value="InterPro"/>
</dbReference>
<organism evidence="5 6">
    <name type="scientific">Globisporangium ultimum (strain ATCC 200006 / CBS 805.95 / DAOM BR144)</name>
    <name type="common">Pythium ultimum</name>
    <dbReference type="NCBI Taxonomy" id="431595"/>
    <lineage>
        <taxon>Eukaryota</taxon>
        <taxon>Sar</taxon>
        <taxon>Stramenopiles</taxon>
        <taxon>Oomycota</taxon>
        <taxon>Peronosporomycetes</taxon>
        <taxon>Pythiales</taxon>
        <taxon>Pythiaceae</taxon>
        <taxon>Globisporangium</taxon>
    </lineage>
</organism>
<proteinExistence type="predicted"/>
<dbReference type="Pfam" id="PF12796">
    <property type="entry name" value="Ank_2"/>
    <property type="match status" value="1"/>
</dbReference>
<evidence type="ECO:0000313" key="6">
    <source>
        <dbReference type="Proteomes" id="UP000019132"/>
    </source>
</evidence>
<dbReference type="Pfam" id="PF07714">
    <property type="entry name" value="PK_Tyr_Ser-Thr"/>
    <property type="match status" value="1"/>
</dbReference>
<sequence>MIDDIDLTGETPFHIAAQHGHADIVSFLLANRAQVNVLDRAGNTPLIAASRYGCVNVVQVLLELGASVNHVNALGETALIIAAESGQFDVVEELIKANASVHVRSAAGETLLTCAARWSQDDIVNQIIELGCSKLDGIEASEPSLLSATLDKLQQCGGSMDEFEEAWLGVLERLRQVYSLIVQSGGENEQWSILPSFVMILFLLCKQRASPDHKNLITRVCSSRKSMRAIEDLHSRLDRLQRKFASDRASSTWRETSQTNQDIAWKRFHTAINDDTQLLADLNTKADLVEAISLLQYEIVVHGGKYSQESLDLLQRSLDKLLMLSDEEVPDLPQWFVPPHDVDLIICEEGPESKRNNGVTRGKWLGTDIMVVKSRCAREDVLKDVDLWFQMSHPNVLKLYGACHLRSSYMAIIDNVQSTNLREYLAIDENSHLKWQKLFEVGLGIKYLHERECVVGDLRCDRLWVGMDRLAKITPFIGDIICSKPRTASDAANYRPPECLKGKEAFTTASDIFLFGLCILEAVTGNWSWVVEARGVAASSVGWTKLPPRPVEMSLPEWQLIESMCLFDPSKRVKIAYVVEHLKRFVAERREIEAAEVREAVTPPRMEQPSSLQGYAFRDLDLMTIDSTLDHLAQFISKVEALKSL</sequence>
<dbReference type="VEuPathDB" id="FungiDB:PYU1_G003758"/>
<keyword evidence="6" id="KW-1185">Reference proteome</keyword>
<reference evidence="6" key="2">
    <citation type="submission" date="2010-04" db="EMBL/GenBank/DDBJ databases">
        <authorList>
            <person name="Buell R."/>
            <person name="Hamilton J."/>
            <person name="Hostetler J."/>
        </authorList>
    </citation>
    <scope>NUCLEOTIDE SEQUENCE [LARGE SCALE GENOMIC DNA]</scope>
    <source>
        <strain evidence="6">DAOM:BR144</strain>
    </source>
</reference>
<keyword evidence="1" id="KW-0677">Repeat</keyword>
<dbReference type="PROSITE" id="PS50088">
    <property type="entry name" value="ANK_REPEAT"/>
    <property type="match status" value="3"/>
</dbReference>
<dbReference type="eggNOG" id="KOG4177">
    <property type="taxonomic scope" value="Eukaryota"/>
</dbReference>
<dbReference type="OMA" id="LHERECV"/>
<dbReference type="STRING" id="431595.K3WFM7"/>
<dbReference type="SUPFAM" id="SSF48403">
    <property type="entry name" value="Ankyrin repeat"/>
    <property type="match status" value="1"/>
</dbReference>
<dbReference type="PROSITE" id="PS50011">
    <property type="entry name" value="PROTEIN_KINASE_DOM"/>
    <property type="match status" value="1"/>
</dbReference>
<feature type="repeat" description="ANK" evidence="3">
    <location>
        <begin position="8"/>
        <end position="40"/>
    </location>
</feature>
<dbReference type="AlphaFoldDB" id="K3WFM7"/>
<dbReference type="GO" id="GO:0004672">
    <property type="term" value="F:protein kinase activity"/>
    <property type="evidence" value="ECO:0007669"/>
    <property type="project" value="InterPro"/>
</dbReference>
<feature type="repeat" description="ANK" evidence="3">
    <location>
        <begin position="41"/>
        <end position="73"/>
    </location>
</feature>
<feature type="repeat" description="ANK" evidence="3">
    <location>
        <begin position="74"/>
        <end position="106"/>
    </location>
</feature>
<dbReference type="EMBL" id="GL376638">
    <property type="status" value="NOT_ANNOTATED_CDS"/>
    <property type="molecule type" value="Genomic_DNA"/>
</dbReference>
<evidence type="ECO:0000256" key="2">
    <source>
        <dbReference type="ARBA" id="ARBA00023043"/>
    </source>
</evidence>
<dbReference type="InterPro" id="IPR002110">
    <property type="entry name" value="Ankyrin_rpt"/>
</dbReference>
<dbReference type="PANTHER" id="PTHR24173:SF74">
    <property type="entry name" value="ANKYRIN REPEAT DOMAIN-CONTAINING PROTEIN 16"/>
    <property type="match status" value="1"/>
</dbReference>